<accession>A0A843W208</accession>
<name>A0A843W208_COLES</name>
<proteinExistence type="predicted"/>
<keyword evidence="2" id="KW-1185">Reference proteome</keyword>
<comment type="caution">
    <text evidence="1">The sequence shown here is derived from an EMBL/GenBank/DDBJ whole genome shotgun (WGS) entry which is preliminary data.</text>
</comment>
<evidence type="ECO:0000313" key="1">
    <source>
        <dbReference type="EMBL" id="MQM03822.1"/>
    </source>
</evidence>
<protein>
    <submittedName>
        <fullName evidence="1">Uncharacterized protein</fullName>
    </submittedName>
</protein>
<organism evidence="1 2">
    <name type="scientific">Colocasia esculenta</name>
    <name type="common">Wild taro</name>
    <name type="synonym">Arum esculentum</name>
    <dbReference type="NCBI Taxonomy" id="4460"/>
    <lineage>
        <taxon>Eukaryota</taxon>
        <taxon>Viridiplantae</taxon>
        <taxon>Streptophyta</taxon>
        <taxon>Embryophyta</taxon>
        <taxon>Tracheophyta</taxon>
        <taxon>Spermatophyta</taxon>
        <taxon>Magnoliopsida</taxon>
        <taxon>Liliopsida</taxon>
        <taxon>Araceae</taxon>
        <taxon>Aroideae</taxon>
        <taxon>Colocasieae</taxon>
        <taxon>Colocasia</taxon>
    </lineage>
</organism>
<feature type="non-terminal residue" evidence="1">
    <location>
        <position position="183"/>
    </location>
</feature>
<dbReference type="Proteomes" id="UP000652761">
    <property type="component" value="Unassembled WGS sequence"/>
</dbReference>
<dbReference type="AlphaFoldDB" id="A0A843W208"/>
<feature type="non-terminal residue" evidence="1">
    <location>
        <position position="1"/>
    </location>
</feature>
<gene>
    <name evidence="1" type="ORF">Taro_036606</name>
</gene>
<reference evidence="1" key="1">
    <citation type="submission" date="2017-07" db="EMBL/GenBank/DDBJ databases">
        <title>Taro Niue Genome Assembly and Annotation.</title>
        <authorList>
            <person name="Atibalentja N."/>
            <person name="Keating K."/>
            <person name="Fields C.J."/>
        </authorList>
    </citation>
    <scope>NUCLEOTIDE SEQUENCE</scope>
    <source>
        <strain evidence="1">Niue_2</strain>
        <tissue evidence="1">Leaf</tissue>
    </source>
</reference>
<dbReference type="EMBL" id="NMUH01003101">
    <property type="protein sequence ID" value="MQM03822.1"/>
    <property type="molecule type" value="Genomic_DNA"/>
</dbReference>
<dbReference type="Gene3D" id="3.40.1190.20">
    <property type="match status" value="1"/>
</dbReference>
<sequence>EAEPLSGLSASGIYAAPSSANAAKPSTVRACKLRLLCCRPSPPSLRPLLFHSLPIAMRLAVNCKAVVLVFSPDCDLQGSLKGKISGDSLGEFIEIVLIVCIYHIWNHFNRKLLYLYWNMLRTEMWKLFSMDLANFKMVQDFRKPLLYVLEIGLVDLCFANEDKARVFLKALRMQSHPTHRVLV</sequence>
<evidence type="ECO:0000313" key="2">
    <source>
        <dbReference type="Proteomes" id="UP000652761"/>
    </source>
</evidence>
<dbReference type="InterPro" id="IPR029056">
    <property type="entry name" value="Ribokinase-like"/>
</dbReference>